<evidence type="ECO:0000313" key="3">
    <source>
        <dbReference type="Proteomes" id="UP001597304"/>
    </source>
</evidence>
<reference evidence="3" key="1">
    <citation type="journal article" date="2019" name="Int. J. Syst. Evol. Microbiol.">
        <title>The Global Catalogue of Microorganisms (GCM) 10K type strain sequencing project: providing services to taxonomists for standard genome sequencing and annotation.</title>
        <authorList>
            <consortium name="The Broad Institute Genomics Platform"/>
            <consortium name="The Broad Institute Genome Sequencing Center for Infectious Disease"/>
            <person name="Wu L."/>
            <person name="Ma J."/>
        </authorList>
    </citation>
    <scope>NUCLEOTIDE SEQUENCE [LARGE SCALE GENOMIC DNA]</scope>
    <source>
        <strain evidence="3">LMG 29247</strain>
    </source>
</reference>
<name>A0ABW4KNU3_9BURK</name>
<accession>A0ABW4KNU3</accession>
<sequence>MQGLFRRGGVWQAGLVVPLRLRSAVGKRELVRSTGCHELGRAKVVHARLFAQWRSYLFTLDGGRVNDDQILQLAHGSPRLLSTGYVSVADAVEATGLGSGDLLQAVADRQVQLWCRLPASASTGVRASLSDIVGNECLPRPDSVWATDAEAPNEVLRVFEDHSVANDMIARDAKTHHVLLVRLPTGNVFIPNQRWSLACRRCCCPPITLNRFVRIVTPERPA</sequence>
<dbReference type="InterPro" id="IPR046668">
    <property type="entry name" value="DUF6538"/>
</dbReference>
<evidence type="ECO:0000313" key="2">
    <source>
        <dbReference type="EMBL" id="MFD1709665.1"/>
    </source>
</evidence>
<keyword evidence="3" id="KW-1185">Reference proteome</keyword>
<feature type="domain" description="DUF6538" evidence="1">
    <location>
        <begin position="4"/>
        <end position="56"/>
    </location>
</feature>
<dbReference type="EMBL" id="JBHUEJ010000008">
    <property type="protein sequence ID" value="MFD1709665.1"/>
    <property type="molecule type" value="Genomic_DNA"/>
</dbReference>
<dbReference type="Proteomes" id="UP001597304">
    <property type="component" value="Unassembled WGS sequence"/>
</dbReference>
<dbReference type="Pfam" id="PF20172">
    <property type="entry name" value="DUF6538"/>
    <property type="match status" value="1"/>
</dbReference>
<organism evidence="2 3">
    <name type="scientific">Ottowia flava</name>
    <dbReference type="NCBI Taxonomy" id="2675430"/>
    <lineage>
        <taxon>Bacteria</taxon>
        <taxon>Pseudomonadati</taxon>
        <taxon>Pseudomonadota</taxon>
        <taxon>Betaproteobacteria</taxon>
        <taxon>Burkholderiales</taxon>
        <taxon>Comamonadaceae</taxon>
        <taxon>Ottowia</taxon>
    </lineage>
</organism>
<protein>
    <submittedName>
        <fullName evidence="2">DUF6538 domain-containing protein</fullName>
    </submittedName>
</protein>
<gene>
    <name evidence="2" type="ORF">ACFSF0_03540</name>
</gene>
<comment type="caution">
    <text evidence="2">The sequence shown here is derived from an EMBL/GenBank/DDBJ whole genome shotgun (WGS) entry which is preliminary data.</text>
</comment>
<proteinExistence type="predicted"/>
<evidence type="ECO:0000259" key="1">
    <source>
        <dbReference type="Pfam" id="PF20172"/>
    </source>
</evidence>